<keyword evidence="3" id="KW-0472">Membrane</keyword>
<dbReference type="Gene3D" id="2.30.29.30">
    <property type="entry name" value="Pleckstrin-homology domain (PH domain)/Phosphotyrosine-binding domain (PTB)"/>
    <property type="match status" value="1"/>
</dbReference>
<dbReference type="GO" id="GO:0034164">
    <property type="term" value="P:negative regulation of toll-like receptor 9 signaling pathway"/>
    <property type="evidence" value="ECO:0007669"/>
    <property type="project" value="TreeGrafter"/>
</dbReference>
<feature type="coiled-coil region" evidence="1">
    <location>
        <begin position="108"/>
        <end position="158"/>
    </location>
</feature>
<keyword evidence="1" id="KW-0175">Coiled coil</keyword>
<reference evidence="5 6" key="1">
    <citation type="submission" date="2016-07" db="EMBL/GenBank/DDBJ databases">
        <title>Disparate Historic Effective Population Sizes Predicted by Modern Levels of Genome Diversity for the Scaled Quail (Callipepla squamata) and the Northern Bobwhite (Colinus virginianus): Inferences from First and Second Generation Draft Genome Assemblies for Sympatric New World Quail.</title>
        <authorList>
            <person name="Oldeschulte D.L."/>
            <person name="Halley Y.A."/>
            <person name="Bhattarai E.K."/>
            <person name="Brashear W.A."/>
            <person name="Hill J."/>
            <person name="Metz R.P."/>
            <person name="Johnson C.D."/>
            <person name="Rollins D."/>
            <person name="Peterson M.J."/>
            <person name="Bickhart D.M."/>
            <person name="Decker J.E."/>
            <person name="Seabury C.M."/>
        </authorList>
    </citation>
    <scope>NUCLEOTIDE SEQUENCE [LARGE SCALE GENOMIC DNA]</scope>
    <source>
        <strain evidence="5 6">Texas</strain>
        <tissue evidence="5">Leg muscle</tissue>
    </source>
</reference>
<feature type="transmembrane region" description="Helical" evidence="3">
    <location>
        <begin position="274"/>
        <end position="292"/>
    </location>
</feature>
<evidence type="ECO:0000259" key="4">
    <source>
        <dbReference type="SMART" id="SM00568"/>
    </source>
</evidence>
<dbReference type="Pfam" id="PF02893">
    <property type="entry name" value="GRAM"/>
    <property type="match status" value="1"/>
</dbReference>
<dbReference type="InterPro" id="IPR011993">
    <property type="entry name" value="PH-like_dom_sf"/>
</dbReference>
<dbReference type="STRING" id="9009.A0A226N2I2"/>
<organism evidence="5 6">
    <name type="scientific">Callipepla squamata</name>
    <name type="common">Scaled quail</name>
    <dbReference type="NCBI Taxonomy" id="9009"/>
    <lineage>
        <taxon>Eukaryota</taxon>
        <taxon>Metazoa</taxon>
        <taxon>Chordata</taxon>
        <taxon>Craniata</taxon>
        <taxon>Vertebrata</taxon>
        <taxon>Euteleostomi</taxon>
        <taxon>Archelosauria</taxon>
        <taxon>Archosauria</taxon>
        <taxon>Dinosauria</taxon>
        <taxon>Saurischia</taxon>
        <taxon>Theropoda</taxon>
        <taxon>Coelurosauria</taxon>
        <taxon>Aves</taxon>
        <taxon>Neognathae</taxon>
        <taxon>Galloanserae</taxon>
        <taxon>Galliformes</taxon>
        <taxon>Odontophoridae</taxon>
        <taxon>Callipepla</taxon>
    </lineage>
</organism>
<feature type="compositionally biased region" description="Low complexity" evidence="2">
    <location>
        <begin position="165"/>
        <end position="176"/>
    </location>
</feature>
<feature type="transmembrane region" description="Helical" evidence="3">
    <location>
        <begin position="252"/>
        <end position="268"/>
    </location>
</feature>
<accession>A0A226N2I2</accession>
<dbReference type="PANTHER" id="PTHR37402">
    <property type="entry name" value="GRAM DOMAIN-CONTAINING PROTEIN 4"/>
    <property type="match status" value="1"/>
</dbReference>
<evidence type="ECO:0000256" key="2">
    <source>
        <dbReference type="SAM" id="MobiDB-lite"/>
    </source>
</evidence>
<evidence type="ECO:0000256" key="1">
    <source>
        <dbReference type="SAM" id="Coils"/>
    </source>
</evidence>
<dbReference type="AlphaFoldDB" id="A0A226N2I2"/>
<proteinExistence type="predicted"/>
<keyword evidence="3" id="KW-1133">Transmembrane helix</keyword>
<evidence type="ECO:0000313" key="5">
    <source>
        <dbReference type="EMBL" id="OXB61774.1"/>
    </source>
</evidence>
<dbReference type="InterPro" id="IPR037847">
    <property type="entry name" value="GRAMDC4"/>
</dbReference>
<dbReference type="GO" id="GO:0006915">
    <property type="term" value="P:apoptotic process"/>
    <property type="evidence" value="ECO:0007669"/>
    <property type="project" value="InterPro"/>
</dbReference>
<dbReference type="OrthoDB" id="1708389at2759"/>
<dbReference type="EMBL" id="MCFN01000255">
    <property type="protein sequence ID" value="OXB61774.1"/>
    <property type="molecule type" value="Genomic_DNA"/>
</dbReference>
<evidence type="ECO:0000256" key="3">
    <source>
        <dbReference type="SAM" id="Phobius"/>
    </source>
</evidence>
<name>A0A226N2I2_CALSU</name>
<feature type="region of interest" description="Disordered" evidence="2">
    <location>
        <begin position="161"/>
        <end position="181"/>
    </location>
</feature>
<dbReference type="SMART" id="SM00568">
    <property type="entry name" value="GRAM"/>
    <property type="match status" value="1"/>
</dbReference>
<dbReference type="Proteomes" id="UP000198323">
    <property type="component" value="Unassembled WGS sequence"/>
</dbReference>
<dbReference type="PANTHER" id="PTHR37402:SF1">
    <property type="entry name" value="GRAM DOMAIN-CONTAINING PROTEIN 4"/>
    <property type="match status" value="1"/>
</dbReference>
<sequence length="579" mass="66839">MGRVRDGKDSNRHVKVKQKSAVLNMLKKLDKIRFRGHKRDEFLDLAESPNASDTECGDEIPVKIPRTSPRDNEELRDPAGPGTIIMASGVQDFNRTESDRLNEIKGHLEIALLEKHFLQEELRKLREETNAETLRQELEKERQRRLELEQKVNEVLKARAEEVSATQQPAKPQTQANGADKRSHTVCSRLQKWFCDKFGEYVEDFRFQPEENTVETEEPLSARRLTENMRRLKRGAKPVTNFVKNLSALSDWYSIYTSAIAFIIYMNAVWHGWAIPMFLFLAILRLSLNYLIARGWRIQWSIVPEVSEPVEPPKEDLTVSEKFQLVLDVAQKAQNLFGKMADILEKIKNLFMWVQPEITQKLYVVLWAAFIASCFLPYRIIGLAMGLYAGIKFFLIDFIFKRCPRLRAKYDTPYIIWTSLPTDPQLKERSNATVSRRLQTAASRSYVGSNAPTGINKDEDTSRFHTTKRGNFHEVFNLSENERPLAVCENGWRCCLINRDRKMPTDYIRNGILYVTENYLCFESSKSGSSKRNKVIKLTDITDIQKPLVFGAMVHRDEAFETIFSQYVKITSASSNSES</sequence>
<dbReference type="InterPro" id="IPR004182">
    <property type="entry name" value="GRAM"/>
</dbReference>
<keyword evidence="6" id="KW-1185">Reference proteome</keyword>
<evidence type="ECO:0000313" key="6">
    <source>
        <dbReference type="Proteomes" id="UP000198323"/>
    </source>
</evidence>
<feature type="transmembrane region" description="Helical" evidence="3">
    <location>
        <begin position="362"/>
        <end position="378"/>
    </location>
</feature>
<keyword evidence="3" id="KW-0812">Transmembrane</keyword>
<feature type="domain" description="GRAM" evidence="4">
    <location>
        <begin position="470"/>
        <end position="548"/>
    </location>
</feature>
<protein>
    <recommendedName>
        <fullName evidence="4">GRAM domain-containing protein</fullName>
    </recommendedName>
</protein>
<comment type="caution">
    <text evidence="5">The sequence shown here is derived from an EMBL/GenBank/DDBJ whole genome shotgun (WGS) entry which is preliminary data.</text>
</comment>
<gene>
    <name evidence="5" type="ORF">ASZ78_007418</name>
</gene>